<dbReference type="InterPro" id="IPR036388">
    <property type="entry name" value="WH-like_DNA-bd_sf"/>
</dbReference>
<dbReference type="Pfam" id="PF13424">
    <property type="entry name" value="TPR_12"/>
    <property type="match status" value="1"/>
</dbReference>
<dbReference type="InterPro" id="IPR027417">
    <property type="entry name" value="P-loop_NTPase"/>
</dbReference>
<reference evidence="8 9" key="1">
    <citation type="submission" date="2019-03" db="EMBL/GenBank/DDBJ databases">
        <title>Draft genome sequences of novel Actinobacteria.</title>
        <authorList>
            <person name="Sahin N."/>
            <person name="Ay H."/>
            <person name="Saygin H."/>
        </authorList>
    </citation>
    <scope>NUCLEOTIDE SEQUENCE [LARGE SCALE GENOMIC DNA]</scope>
    <source>
        <strain evidence="8 9">6K102</strain>
    </source>
</reference>
<evidence type="ECO:0000259" key="7">
    <source>
        <dbReference type="PROSITE" id="PS51755"/>
    </source>
</evidence>
<dbReference type="SMART" id="SM00028">
    <property type="entry name" value="TPR"/>
    <property type="match status" value="4"/>
</dbReference>
<dbReference type="InterPro" id="IPR051677">
    <property type="entry name" value="AfsR-DnrI-RedD_regulator"/>
</dbReference>
<keyword evidence="3 6" id="KW-0238">DNA-binding</keyword>
<dbReference type="PANTHER" id="PTHR35807">
    <property type="entry name" value="TRANSCRIPTIONAL REGULATOR REDD-RELATED"/>
    <property type="match status" value="1"/>
</dbReference>
<dbReference type="InterPro" id="IPR019734">
    <property type="entry name" value="TPR_rpt"/>
</dbReference>
<sequence>MQIRVLGPVDIRRDDRVVPVVGEKQRTLLALFVLRANRIVPHEDLLTALWGDRQPPTGRRALHNHLWSLRRALGDDAEISTSAGGYALVLPAHASDLALFRSEVASAGEHRLRGDVAETAERLRVALALWRGPALAGTRLEFQSAEGHRLEDQRIAALAERIDADLALGRHADLIGEVRHLVDADPLNERFREQLMLALYRDGRRAEALEQYRLARTCLRDELGLEPGEPLNRLHQAVLAADPALRLVQGAPSPGRTPEQPPERLVPRQLPADIARFTGRRESLDVLDELLDASPDMGTLVLSALVGAGGVGKTALATHWGHRRADHFPDGQLYVNLHGYSRSTPVDPAAALHQLLLGLGVPQDEIPYDPEERAAMYRSLICDRRMLVLLDNAASAEQVRPLLPGASASRTLITSRDSLRALAATHDVGVHFLDVLSPEEAVALLRALLGDEQDHDRDTIGELALLCGRLPLALRLAAAHVRGREAGAARDLVARLRAGDRLTALDISEDPHIGVRATFGLSYQALPESARSVFRSLGLHPGPDLSMDALTTMVGLDREAAREAVDILVRAHLVHRDARQRLTVHDLIREYARELALAQDGHRPALTRLLDWHAHTARAAMAFVDPTSALLHPSVPPPPGGVRRFDERDEAMAWLSAEHRNTVALILLAAHDGWPVHAWQLAYITAYHFHLMGYVDDWIATHRAALRAVRQLGDRNGEAKVLTTLGHALLPTDQYDEFLECQRRAVELAVLSGDRATQAEALFYVAYGLYRTRELPAALDTCTQAFALYRENGDHAGEIAVTDLLGKIYVRLGDMPGALTHLNVSLEWLRRRGRRYDEAYTLMEMGTAHAGLGNLDEALRCHREALRISRDIGNREGEAEALRRAGGVEARQGRFADALRAQEEGLVLARQLPGRLLECRALNSLGGTCHALGDHEAAVRHHSGALEIAEKIKDPYEMAAARDGLERSRPPR</sequence>
<dbReference type="SUPFAM" id="SSF52540">
    <property type="entry name" value="P-loop containing nucleoside triphosphate hydrolases"/>
    <property type="match status" value="1"/>
</dbReference>
<dbReference type="InterPro" id="IPR011990">
    <property type="entry name" value="TPR-like_helical_dom_sf"/>
</dbReference>
<evidence type="ECO:0000256" key="3">
    <source>
        <dbReference type="ARBA" id="ARBA00023125"/>
    </source>
</evidence>
<dbReference type="SUPFAM" id="SSF46894">
    <property type="entry name" value="C-terminal effector domain of the bipartite response regulators"/>
    <property type="match status" value="1"/>
</dbReference>
<dbReference type="Gene3D" id="1.10.10.10">
    <property type="entry name" value="Winged helix-like DNA-binding domain superfamily/Winged helix DNA-binding domain"/>
    <property type="match status" value="2"/>
</dbReference>
<evidence type="ECO:0000256" key="6">
    <source>
        <dbReference type="PROSITE-ProRule" id="PRU01091"/>
    </source>
</evidence>
<dbReference type="GO" id="GO:0003677">
    <property type="term" value="F:DNA binding"/>
    <property type="evidence" value="ECO:0007669"/>
    <property type="project" value="UniProtKB-UniRule"/>
</dbReference>
<comment type="similarity">
    <text evidence="1">Belongs to the AfsR/DnrI/RedD regulatory family.</text>
</comment>
<evidence type="ECO:0000313" key="9">
    <source>
        <dbReference type="Proteomes" id="UP000295136"/>
    </source>
</evidence>
<feature type="DNA-binding region" description="OmpR/PhoB-type" evidence="6">
    <location>
        <begin position="1"/>
        <end position="90"/>
    </location>
</feature>
<evidence type="ECO:0000256" key="1">
    <source>
        <dbReference type="ARBA" id="ARBA00005820"/>
    </source>
</evidence>
<evidence type="ECO:0000256" key="4">
    <source>
        <dbReference type="ARBA" id="ARBA00023163"/>
    </source>
</evidence>
<dbReference type="Gene3D" id="3.40.50.300">
    <property type="entry name" value="P-loop containing nucleotide triphosphate hydrolases"/>
    <property type="match status" value="1"/>
</dbReference>
<keyword evidence="5" id="KW-0802">TPR repeat</keyword>
<dbReference type="Pfam" id="PF13181">
    <property type="entry name" value="TPR_8"/>
    <property type="match status" value="1"/>
</dbReference>
<dbReference type="InterPro" id="IPR005158">
    <property type="entry name" value="BTAD"/>
</dbReference>
<dbReference type="Pfam" id="PF03704">
    <property type="entry name" value="BTAD"/>
    <property type="match status" value="1"/>
</dbReference>
<feature type="domain" description="OmpR/PhoB-type" evidence="7">
    <location>
        <begin position="1"/>
        <end position="90"/>
    </location>
</feature>
<dbReference type="Gene3D" id="1.25.40.10">
    <property type="entry name" value="Tetratricopeptide repeat domain"/>
    <property type="match status" value="3"/>
</dbReference>
<dbReference type="Pfam" id="PF00486">
    <property type="entry name" value="Trans_reg_C"/>
    <property type="match status" value="1"/>
</dbReference>
<dbReference type="PROSITE" id="PS50005">
    <property type="entry name" value="TPR"/>
    <property type="match status" value="1"/>
</dbReference>
<dbReference type="SMART" id="SM00862">
    <property type="entry name" value="Trans_reg_C"/>
    <property type="match status" value="1"/>
</dbReference>
<accession>A0A4R5FT25</accession>
<dbReference type="CDD" id="cd15831">
    <property type="entry name" value="BTAD"/>
    <property type="match status" value="1"/>
</dbReference>
<evidence type="ECO:0000313" key="8">
    <source>
        <dbReference type="EMBL" id="TDE56124.1"/>
    </source>
</evidence>
<dbReference type="InterPro" id="IPR001867">
    <property type="entry name" value="OmpR/PhoB-type_DNA-bd"/>
</dbReference>
<dbReference type="GO" id="GO:0006355">
    <property type="term" value="P:regulation of DNA-templated transcription"/>
    <property type="evidence" value="ECO:0007669"/>
    <property type="project" value="InterPro"/>
</dbReference>
<dbReference type="PRINTS" id="PR00364">
    <property type="entry name" value="DISEASERSIST"/>
</dbReference>
<proteinExistence type="inferred from homology"/>
<dbReference type="PROSITE" id="PS51755">
    <property type="entry name" value="OMPR_PHOB"/>
    <property type="match status" value="1"/>
</dbReference>
<feature type="repeat" description="TPR" evidence="5">
    <location>
        <begin position="839"/>
        <end position="872"/>
    </location>
</feature>
<evidence type="ECO:0000256" key="2">
    <source>
        <dbReference type="ARBA" id="ARBA00023015"/>
    </source>
</evidence>
<name>A0A4R5FT25_9ACTN</name>
<comment type="caution">
    <text evidence="8">The sequence shown here is derived from an EMBL/GenBank/DDBJ whole genome shotgun (WGS) entry which is preliminary data.</text>
</comment>
<dbReference type="GO" id="GO:0043531">
    <property type="term" value="F:ADP binding"/>
    <property type="evidence" value="ECO:0007669"/>
    <property type="project" value="InterPro"/>
</dbReference>
<dbReference type="Pfam" id="PF00931">
    <property type="entry name" value="NB-ARC"/>
    <property type="match status" value="1"/>
</dbReference>
<organism evidence="8 9">
    <name type="scientific">Nonomuraea mesophila</name>
    <dbReference type="NCBI Taxonomy" id="2530382"/>
    <lineage>
        <taxon>Bacteria</taxon>
        <taxon>Bacillati</taxon>
        <taxon>Actinomycetota</taxon>
        <taxon>Actinomycetes</taxon>
        <taxon>Streptosporangiales</taxon>
        <taxon>Streptosporangiaceae</taxon>
        <taxon>Nonomuraea</taxon>
    </lineage>
</organism>
<protein>
    <submittedName>
        <fullName evidence="8">Tetratricopeptide repeat protein</fullName>
    </submittedName>
</protein>
<dbReference type="PANTHER" id="PTHR35807:SF1">
    <property type="entry name" value="TRANSCRIPTIONAL REGULATOR REDD"/>
    <property type="match status" value="1"/>
</dbReference>
<dbReference type="RefSeq" id="WP_132630331.1">
    <property type="nucleotide sequence ID" value="NZ_SMLD01000023.1"/>
</dbReference>
<keyword evidence="4" id="KW-0804">Transcription</keyword>
<keyword evidence="2" id="KW-0805">Transcription regulation</keyword>
<dbReference type="EMBL" id="SMLD01000023">
    <property type="protein sequence ID" value="TDE56124.1"/>
    <property type="molecule type" value="Genomic_DNA"/>
</dbReference>
<evidence type="ECO:0000256" key="5">
    <source>
        <dbReference type="PROSITE-ProRule" id="PRU00339"/>
    </source>
</evidence>
<dbReference type="Proteomes" id="UP000295136">
    <property type="component" value="Unassembled WGS sequence"/>
</dbReference>
<dbReference type="AlphaFoldDB" id="A0A4R5FT25"/>
<dbReference type="InterPro" id="IPR002182">
    <property type="entry name" value="NB-ARC"/>
</dbReference>
<keyword evidence="9" id="KW-1185">Reference proteome</keyword>
<dbReference type="SMART" id="SM01043">
    <property type="entry name" value="BTAD"/>
    <property type="match status" value="1"/>
</dbReference>
<gene>
    <name evidence="8" type="ORF">E1295_11990</name>
</gene>
<dbReference type="InterPro" id="IPR016032">
    <property type="entry name" value="Sig_transdc_resp-reg_C-effctor"/>
</dbReference>
<dbReference type="SUPFAM" id="SSF48452">
    <property type="entry name" value="TPR-like"/>
    <property type="match status" value="2"/>
</dbReference>
<dbReference type="GO" id="GO:0000160">
    <property type="term" value="P:phosphorelay signal transduction system"/>
    <property type="evidence" value="ECO:0007669"/>
    <property type="project" value="InterPro"/>
</dbReference>